<dbReference type="InterPro" id="IPR036236">
    <property type="entry name" value="Znf_C2H2_sf"/>
</dbReference>
<reference evidence="9 10" key="1">
    <citation type="submission" date="2015-12" db="EMBL/GenBank/DDBJ databases">
        <title>The genome of Folsomia candida.</title>
        <authorList>
            <person name="Faddeeva A."/>
            <person name="Derks M.F."/>
            <person name="Anvar Y."/>
            <person name="Smit S."/>
            <person name="Van Straalen N."/>
            <person name="Roelofs D."/>
        </authorList>
    </citation>
    <scope>NUCLEOTIDE SEQUENCE [LARGE SCALE GENOMIC DNA]</scope>
    <source>
        <strain evidence="9 10">VU population</strain>
        <tissue evidence="9">Whole body</tissue>
    </source>
</reference>
<evidence type="ECO:0000313" key="9">
    <source>
        <dbReference type="EMBL" id="OXA45126.1"/>
    </source>
</evidence>
<evidence type="ECO:0000256" key="2">
    <source>
        <dbReference type="ARBA" id="ARBA00022723"/>
    </source>
</evidence>
<feature type="domain" description="C2H2-type" evidence="8">
    <location>
        <begin position="128"/>
        <end position="156"/>
    </location>
</feature>
<gene>
    <name evidence="9" type="ORF">Fcan01_19833</name>
</gene>
<dbReference type="FunFam" id="3.30.160.60:FF:000446">
    <property type="entry name" value="Zinc finger protein"/>
    <property type="match status" value="1"/>
</dbReference>
<evidence type="ECO:0000256" key="4">
    <source>
        <dbReference type="ARBA" id="ARBA00022771"/>
    </source>
</evidence>
<dbReference type="InterPro" id="IPR050888">
    <property type="entry name" value="ZnF_C2H2-type_TF"/>
</dbReference>
<dbReference type="PROSITE" id="PS00028">
    <property type="entry name" value="ZINC_FINGER_C2H2_1"/>
    <property type="match status" value="2"/>
</dbReference>
<dbReference type="SUPFAM" id="SSF57667">
    <property type="entry name" value="beta-beta-alpha zinc fingers"/>
    <property type="match status" value="1"/>
</dbReference>
<dbReference type="Proteomes" id="UP000198287">
    <property type="component" value="Unassembled WGS sequence"/>
</dbReference>
<dbReference type="PROSITE" id="PS50157">
    <property type="entry name" value="ZINC_FINGER_C2H2_2"/>
    <property type="match status" value="2"/>
</dbReference>
<keyword evidence="5" id="KW-0862">Zinc</keyword>
<keyword evidence="10" id="KW-1185">Reference proteome</keyword>
<proteinExistence type="predicted"/>
<keyword evidence="3" id="KW-0677">Repeat</keyword>
<evidence type="ECO:0000256" key="3">
    <source>
        <dbReference type="ARBA" id="ARBA00022737"/>
    </source>
</evidence>
<accession>A0A226DLP4</accession>
<keyword evidence="2" id="KW-0479">Metal-binding</keyword>
<dbReference type="Pfam" id="PF00096">
    <property type="entry name" value="zf-C2H2"/>
    <property type="match status" value="2"/>
</dbReference>
<comment type="caution">
    <text evidence="9">The sequence shown here is derived from an EMBL/GenBank/DDBJ whole genome shotgun (WGS) entry which is preliminary data.</text>
</comment>
<dbReference type="InterPro" id="IPR013087">
    <property type="entry name" value="Znf_C2H2_type"/>
</dbReference>
<name>A0A226DLP4_FOLCA</name>
<dbReference type="OrthoDB" id="1678912at2759"/>
<evidence type="ECO:0000256" key="1">
    <source>
        <dbReference type="ARBA" id="ARBA00004123"/>
    </source>
</evidence>
<comment type="subcellular location">
    <subcellularLocation>
        <location evidence="1">Nucleus</location>
    </subcellularLocation>
</comment>
<dbReference type="PANTHER" id="PTHR24406">
    <property type="entry name" value="TRANSCRIPTIONAL REPRESSOR CTCFL-RELATED"/>
    <property type="match status" value="1"/>
</dbReference>
<dbReference type="AlphaFoldDB" id="A0A226DLP4"/>
<evidence type="ECO:0000256" key="5">
    <source>
        <dbReference type="ARBA" id="ARBA00022833"/>
    </source>
</evidence>
<keyword evidence="4 7" id="KW-0863">Zinc-finger</keyword>
<evidence type="ECO:0000256" key="6">
    <source>
        <dbReference type="ARBA" id="ARBA00023242"/>
    </source>
</evidence>
<keyword evidence="6" id="KW-0539">Nucleus</keyword>
<evidence type="ECO:0000256" key="7">
    <source>
        <dbReference type="PROSITE-ProRule" id="PRU00042"/>
    </source>
</evidence>
<dbReference type="GO" id="GO:0005634">
    <property type="term" value="C:nucleus"/>
    <property type="evidence" value="ECO:0007669"/>
    <property type="project" value="UniProtKB-SubCell"/>
</dbReference>
<dbReference type="SMART" id="SM00355">
    <property type="entry name" value="ZnF_C2H2"/>
    <property type="match status" value="3"/>
</dbReference>
<evidence type="ECO:0000259" key="8">
    <source>
        <dbReference type="PROSITE" id="PS50157"/>
    </source>
</evidence>
<dbReference type="EMBL" id="LNIX01000018">
    <property type="protein sequence ID" value="OXA45126.1"/>
    <property type="molecule type" value="Genomic_DNA"/>
</dbReference>
<evidence type="ECO:0000313" key="10">
    <source>
        <dbReference type="Proteomes" id="UP000198287"/>
    </source>
</evidence>
<organism evidence="9 10">
    <name type="scientific">Folsomia candida</name>
    <name type="common">Springtail</name>
    <dbReference type="NCBI Taxonomy" id="158441"/>
    <lineage>
        <taxon>Eukaryota</taxon>
        <taxon>Metazoa</taxon>
        <taxon>Ecdysozoa</taxon>
        <taxon>Arthropoda</taxon>
        <taxon>Hexapoda</taxon>
        <taxon>Collembola</taxon>
        <taxon>Entomobryomorpha</taxon>
        <taxon>Isotomoidea</taxon>
        <taxon>Isotomidae</taxon>
        <taxon>Proisotominae</taxon>
        <taxon>Folsomia</taxon>
    </lineage>
</organism>
<dbReference type="Gene3D" id="3.30.160.60">
    <property type="entry name" value="Classic Zinc Finger"/>
    <property type="match status" value="2"/>
</dbReference>
<sequence length="233" mass="26513">MKKILPVILTTATSEPCFANSDILSDIFHYTAPSCHTPTFNEADLYREYLDICDQIDDIQIIDWDEIIDAIPVQESSLLIKNNEAEINTILLQNITSAEPVTATHNKPGVCIVKPEVETVAAPKPRLFKCPQCGQTLTTKTHLKRHMHLKHSPDDISVQCPTCLRRFANQVNLDRHRRSGVNNAVSRLRNLCREDLGNVEDTRIRCDLCGQRFHHKSGYTRHCRKMHGGMFNL</sequence>
<protein>
    <submittedName>
        <fullName evidence="9">Zinc finger protein PLAG1</fullName>
    </submittedName>
</protein>
<feature type="domain" description="C2H2-type" evidence="8">
    <location>
        <begin position="204"/>
        <end position="229"/>
    </location>
</feature>
<dbReference type="GO" id="GO:0008270">
    <property type="term" value="F:zinc ion binding"/>
    <property type="evidence" value="ECO:0007669"/>
    <property type="project" value="UniProtKB-KW"/>
</dbReference>